<keyword evidence="2" id="KW-1185">Reference proteome</keyword>
<comment type="caution">
    <text evidence="1">The sequence shown here is derived from an EMBL/GenBank/DDBJ whole genome shotgun (WGS) entry which is preliminary data.</text>
</comment>
<dbReference type="Proteomes" id="UP001501490">
    <property type="component" value="Unassembled WGS sequence"/>
</dbReference>
<dbReference type="InterPro" id="IPR038765">
    <property type="entry name" value="Papain-like_cys_pep_sf"/>
</dbReference>
<name>A0ABP6ZMS5_9ACTN</name>
<organism evidence="1 2">
    <name type="scientific">Microlunatus ginsengisoli</name>
    <dbReference type="NCBI Taxonomy" id="363863"/>
    <lineage>
        <taxon>Bacteria</taxon>
        <taxon>Bacillati</taxon>
        <taxon>Actinomycetota</taxon>
        <taxon>Actinomycetes</taxon>
        <taxon>Propionibacteriales</taxon>
        <taxon>Propionibacteriaceae</taxon>
        <taxon>Microlunatus</taxon>
    </lineage>
</organism>
<protein>
    <recommendedName>
        <fullName evidence="3">NlpC/P60 domain-containing protein</fullName>
    </recommendedName>
</protein>
<evidence type="ECO:0000313" key="2">
    <source>
        <dbReference type="Proteomes" id="UP001501490"/>
    </source>
</evidence>
<dbReference type="RefSeq" id="WP_344803106.1">
    <property type="nucleotide sequence ID" value="NZ_BAABAB010000010.1"/>
</dbReference>
<gene>
    <name evidence="1" type="ORF">GCM10022236_15690</name>
</gene>
<dbReference type="EMBL" id="BAABAB010000010">
    <property type="protein sequence ID" value="GAA3614629.1"/>
    <property type="molecule type" value="Genomic_DNA"/>
</dbReference>
<proteinExistence type="predicted"/>
<reference evidence="2" key="1">
    <citation type="journal article" date="2019" name="Int. J. Syst. Evol. Microbiol.">
        <title>The Global Catalogue of Microorganisms (GCM) 10K type strain sequencing project: providing services to taxonomists for standard genome sequencing and annotation.</title>
        <authorList>
            <consortium name="The Broad Institute Genomics Platform"/>
            <consortium name="The Broad Institute Genome Sequencing Center for Infectious Disease"/>
            <person name="Wu L."/>
            <person name="Ma J."/>
        </authorList>
    </citation>
    <scope>NUCLEOTIDE SEQUENCE [LARGE SCALE GENOMIC DNA]</scope>
    <source>
        <strain evidence="2">JCM 16929</strain>
    </source>
</reference>
<dbReference type="SUPFAM" id="SSF54001">
    <property type="entry name" value="Cysteine proteinases"/>
    <property type="match status" value="1"/>
</dbReference>
<dbReference type="Gene3D" id="3.90.1720.10">
    <property type="entry name" value="endopeptidase domain like (from Nostoc punctiforme)"/>
    <property type="match status" value="1"/>
</dbReference>
<accession>A0ABP6ZMS5</accession>
<evidence type="ECO:0008006" key="3">
    <source>
        <dbReference type="Google" id="ProtNLM"/>
    </source>
</evidence>
<sequence>MYARAADTAPVARRAPAVTAGRARSAGLIALQRSAGNRAVATLIGPVARSRADSTSASVQRSSLSDLLRAALTGGSAERSAGPRVQRALADYIRGQVEVYGPPDLNGIMRAIRAAPMTERRAVVDDAALMRGIGTRFPRDYATTIASALLEGMYKWQNPTGNDFFRFFVLGTGPGPASPSSTMNCWESVMYAAFLVGAVSAAWIRTFYTTALAQPDANAAAYALLGWSTALPTRNPAAGREPSVGQLVFYQQGSGVPGHVAIYLGGGRIMSLWNQPNGIDHVQEVGITEISGTIYYGNPPW</sequence>
<evidence type="ECO:0000313" key="1">
    <source>
        <dbReference type="EMBL" id="GAA3614629.1"/>
    </source>
</evidence>